<dbReference type="AlphaFoldDB" id="A0A3S0ME39"/>
<dbReference type="Gene3D" id="3.40.710.10">
    <property type="entry name" value="DD-peptidase/beta-lactamase superfamily"/>
    <property type="match status" value="1"/>
</dbReference>
<protein>
    <submittedName>
        <fullName evidence="16">Penicillin-binding protein 2</fullName>
    </submittedName>
</protein>
<proteinExistence type="predicted"/>
<evidence type="ECO:0000256" key="1">
    <source>
        <dbReference type="ARBA" id="ARBA00004167"/>
    </source>
</evidence>
<evidence type="ECO:0000256" key="7">
    <source>
        <dbReference type="ARBA" id="ARBA00022692"/>
    </source>
</evidence>
<keyword evidence="8" id="KW-0378">Hydrolase</keyword>
<comment type="caution">
    <text evidence="16">The sequence shown here is derived from an EMBL/GenBank/DDBJ whole genome shotgun (WGS) entry which is preliminary data.</text>
</comment>
<name>A0A3S0ME39_9FLAO</name>
<dbReference type="SUPFAM" id="SSF56601">
    <property type="entry name" value="beta-lactamase/transpeptidase-like"/>
    <property type="match status" value="1"/>
</dbReference>
<dbReference type="SUPFAM" id="SSF56519">
    <property type="entry name" value="Penicillin binding protein dimerisation domain"/>
    <property type="match status" value="1"/>
</dbReference>
<accession>A0A3S0ME39</accession>
<dbReference type="GO" id="GO:0006508">
    <property type="term" value="P:proteolysis"/>
    <property type="evidence" value="ECO:0007669"/>
    <property type="project" value="UniProtKB-KW"/>
</dbReference>
<dbReference type="Gene3D" id="3.30.1390.30">
    <property type="entry name" value="Penicillin-binding protein 2a, domain 3"/>
    <property type="match status" value="1"/>
</dbReference>
<dbReference type="InterPro" id="IPR050515">
    <property type="entry name" value="Beta-lactam/transpept"/>
</dbReference>
<dbReference type="Proteomes" id="UP000280825">
    <property type="component" value="Unassembled WGS sequence"/>
</dbReference>
<keyword evidence="17" id="KW-1185">Reference proteome</keyword>
<dbReference type="GO" id="GO:0008658">
    <property type="term" value="F:penicillin binding"/>
    <property type="evidence" value="ECO:0007669"/>
    <property type="project" value="InterPro"/>
</dbReference>
<dbReference type="GO" id="GO:0009002">
    <property type="term" value="F:serine-type D-Ala-D-Ala carboxypeptidase activity"/>
    <property type="evidence" value="ECO:0007669"/>
    <property type="project" value="InterPro"/>
</dbReference>
<evidence type="ECO:0000313" key="17">
    <source>
        <dbReference type="Proteomes" id="UP000280825"/>
    </source>
</evidence>
<evidence type="ECO:0000256" key="3">
    <source>
        <dbReference type="ARBA" id="ARBA00022475"/>
    </source>
</evidence>
<dbReference type="PANTHER" id="PTHR30627:SF2">
    <property type="entry name" value="PEPTIDOGLYCAN D,D-TRANSPEPTIDASE MRDA"/>
    <property type="match status" value="1"/>
</dbReference>
<dbReference type="GO" id="GO:0071972">
    <property type="term" value="F:peptidoglycan L,D-transpeptidase activity"/>
    <property type="evidence" value="ECO:0007669"/>
    <property type="project" value="TreeGrafter"/>
</dbReference>
<evidence type="ECO:0000256" key="9">
    <source>
        <dbReference type="ARBA" id="ARBA00022960"/>
    </source>
</evidence>
<reference evidence="16 17" key="1">
    <citation type="submission" date="2018-12" db="EMBL/GenBank/DDBJ databases">
        <title>Flavobacterium sp. nov., isolated from glacier ice.</title>
        <authorList>
            <person name="Liu Q."/>
            <person name="Xin Y.-H."/>
        </authorList>
    </citation>
    <scope>NUCLEOTIDE SEQUENCE [LARGE SCALE GENOMIC DNA]</scope>
    <source>
        <strain evidence="16 17">RB1N8</strain>
    </source>
</reference>
<dbReference type="EMBL" id="RYDJ01000009">
    <property type="protein sequence ID" value="RTZ04329.1"/>
    <property type="molecule type" value="Genomic_DNA"/>
</dbReference>
<dbReference type="InterPro" id="IPR017790">
    <property type="entry name" value="Penicillin-binding_protein_2"/>
</dbReference>
<comment type="subcellular location">
    <subcellularLocation>
        <location evidence="2">Cell membrane</location>
    </subcellularLocation>
    <subcellularLocation>
        <location evidence="1">Membrane</location>
        <topology evidence="1">Single-pass membrane protein</topology>
    </subcellularLocation>
</comment>
<evidence type="ECO:0000256" key="5">
    <source>
        <dbReference type="ARBA" id="ARBA00022645"/>
    </source>
</evidence>
<dbReference type="GO" id="GO:0009252">
    <property type="term" value="P:peptidoglycan biosynthetic process"/>
    <property type="evidence" value="ECO:0007669"/>
    <property type="project" value="UniProtKB-KW"/>
</dbReference>
<dbReference type="InterPro" id="IPR012338">
    <property type="entry name" value="Beta-lactam/transpept-like"/>
</dbReference>
<dbReference type="Gene3D" id="3.90.1310.10">
    <property type="entry name" value="Penicillin-binding protein 2a (Domain 2)"/>
    <property type="match status" value="1"/>
</dbReference>
<dbReference type="NCBIfam" id="TIGR03423">
    <property type="entry name" value="pbp2_mrdA"/>
    <property type="match status" value="1"/>
</dbReference>
<evidence type="ECO:0000256" key="6">
    <source>
        <dbReference type="ARBA" id="ARBA00022670"/>
    </source>
</evidence>
<sequence length="649" mass="73027">MRKALLPSLIILATSLLILRIFYLQIVDDTLKLKSENNAIKKKYEYPERGYIYDRKGVLMVANQASYDIMVIPRELKNTDTLELCQLLKISKEDFIKRIEKARIYSPRLPSVFLSQLNKSEFAAFQEKIRKYEGFYFQKRSLRDYEVNFGANVFGGITQVNEKLVAKNPYYNSGDLIGRQGVEESYEDLLRGVKGVKYIQKDKYNREIGSYKEGKYDTIAVQGEDINLTIDAELQKYGEELMINKRGGIVAIEPRTGEILALVTAPSYDPGILVGRQRSKNYTQLYHDSIAKPLYDRGLLAEYPPGSPFKILTGLVALQEGVIDENTSVSCNNGFSYARGRFMRCHCRGGSLQLHRGIYESCNSYFATAYMKTINKYTKPSTAVDVWSNHIKSFGLGQFMGYDLPTGKRGNIPDSKTYKRIYPNGGWRSTTIVSNSIGQGEVLMTPIQLANMMATVANEGYYYTPHIIKKIEGHKIDKKFTTKHTTTIDKKHFKPIISGLFDVYNMGTASALKVEGIDICGKTGTAENFAKIGGKRIQLKDHSIFVAFAPKDNPKIAIAIMVENGGFGSTIAGPIASLMIEKYLRQKITRIDLEKRILATSLQSQYAKLGGLSDAVKLQLRISDSLLNKRTIPAVRIKTDTSKVKKQVI</sequence>
<evidence type="ECO:0000256" key="4">
    <source>
        <dbReference type="ARBA" id="ARBA00022519"/>
    </source>
</evidence>
<feature type="domain" description="Penicillin-binding protein transpeptidase" evidence="14">
    <location>
        <begin position="247"/>
        <end position="577"/>
    </location>
</feature>
<evidence type="ECO:0000256" key="11">
    <source>
        <dbReference type="ARBA" id="ARBA00022989"/>
    </source>
</evidence>
<evidence type="ECO:0000259" key="14">
    <source>
        <dbReference type="Pfam" id="PF00905"/>
    </source>
</evidence>
<keyword evidence="12" id="KW-0472">Membrane</keyword>
<dbReference type="GO" id="GO:0008360">
    <property type="term" value="P:regulation of cell shape"/>
    <property type="evidence" value="ECO:0007669"/>
    <property type="project" value="UniProtKB-KW"/>
</dbReference>
<dbReference type="FunFam" id="3.40.710.10:FF:000024">
    <property type="entry name" value="Penicillin-binding protein 2"/>
    <property type="match status" value="1"/>
</dbReference>
<keyword evidence="9" id="KW-0133">Cell shape</keyword>
<dbReference type="PANTHER" id="PTHR30627">
    <property type="entry name" value="PEPTIDOGLYCAN D,D-TRANSPEPTIDASE"/>
    <property type="match status" value="1"/>
</dbReference>
<evidence type="ECO:0000256" key="2">
    <source>
        <dbReference type="ARBA" id="ARBA00004236"/>
    </source>
</evidence>
<keyword evidence="3" id="KW-1003">Cell membrane</keyword>
<keyword evidence="11" id="KW-1133">Transmembrane helix</keyword>
<keyword evidence="13" id="KW-0961">Cell wall biogenesis/degradation</keyword>
<keyword evidence="4" id="KW-0997">Cell inner membrane</keyword>
<evidence type="ECO:0000256" key="10">
    <source>
        <dbReference type="ARBA" id="ARBA00022984"/>
    </source>
</evidence>
<evidence type="ECO:0000256" key="13">
    <source>
        <dbReference type="ARBA" id="ARBA00023316"/>
    </source>
</evidence>
<keyword evidence="10" id="KW-0573">Peptidoglycan synthesis</keyword>
<evidence type="ECO:0000259" key="15">
    <source>
        <dbReference type="Pfam" id="PF03717"/>
    </source>
</evidence>
<feature type="domain" description="Penicillin-binding protein dimerisation" evidence="15">
    <location>
        <begin position="46"/>
        <end position="209"/>
    </location>
</feature>
<evidence type="ECO:0000256" key="12">
    <source>
        <dbReference type="ARBA" id="ARBA00023136"/>
    </source>
</evidence>
<dbReference type="GO" id="GO:0071555">
    <property type="term" value="P:cell wall organization"/>
    <property type="evidence" value="ECO:0007669"/>
    <property type="project" value="UniProtKB-KW"/>
</dbReference>
<evidence type="ECO:0000313" key="16">
    <source>
        <dbReference type="EMBL" id="RTZ04329.1"/>
    </source>
</evidence>
<keyword evidence="7" id="KW-0812">Transmembrane</keyword>
<keyword evidence="5" id="KW-0121">Carboxypeptidase</keyword>
<dbReference type="InterPro" id="IPR036138">
    <property type="entry name" value="PBP_dimer_sf"/>
</dbReference>
<gene>
    <name evidence="16" type="primary">mrdA</name>
    <name evidence="16" type="ORF">EKL98_09070</name>
</gene>
<dbReference type="Pfam" id="PF03717">
    <property type="entry name" value="PBP_dimer"/>
    <property type="match status" value="1"/>
</dbReference>
<dbReference type="RefSeq" id="WP_126562106.1">
    <property type="nucleotide sequence ID" value="NZ_RYDJ01000009.1"/>
</dbReference>
<evidence type="ECO:0000256" key="8">
    <source>
        <dbReference type="ARBA" id="ARBA00022801"/>
    </source>
</evidence>
<dbReference type="InterPro" id="IPR001460">
    <property type="entry name" value="PCN-bd_Tpept"/>
</dbReference>
<organism evidence="16 17">
    <name type="scientific">Flavobacterium bomense</name>
    <dbReference type="NCBI Taxonomy" id="2497483"/>
    <lineage>
        <taxon>Bacteria</taxon>
        <taxon>Pseudomonadati</taxon>
        <taxon>Bacteroidota</taxon>
        <taxon>Flavobacteriia</taxon>
        <taxon>Flavobacteriales</taxon>
        <taxon>Flavobacteriaceae</taxon>
        <taxon>Flavobacterium</taxon>
    </lineage>
</organism>
<dbReference type="Pfam" id="PF00905">
    <property type="entry name" value="Transpeptidase"/>
    <property type="match status" value="1"/>
</dbReference>
<dbReference type="GO" id="GO:0005886">
    <property type="term" value="C:plasma membrane"/>
    <property type="evidence" value="ECO:0007669"/>
    <property type="project" value="UniProtKB-SubCell"/>
</dbReference>
<dbReference type="InterPro" id="IPR005311">
    <property type="entry name" value="PBP_dimer"/>
</dbReference>
<keyword evidence="6" id="KW-0645">Protease</keyword>